<dbReference type="Pfam" id="PF09677">
    <property type="entry name" value="TrbI_Ftype"/>
    <property type="match status" value="1"/>
</dbReference>
<evidence type="ECO:0000256" key="1">
    <source>
        <dbReference type="SAM" id="MobiDB-lite"/>
    </source>
</evidence>
<protein>
    <submittedName>
        <fullName evidence="3">Type-F conjugative transfer system protein TrbI</fullName>
    </submittedName>
</protein>
<reference evidence="3" key="1">
    <citation type="journal article" date="2018" name="Genome Biol.">
        <title>SKESA: strategic k-mer extension for scrupulous assemblies.</title>
        <authorList>
            <person name="Souvorov A."/>
            <person name="Agarwala R."/>
            <person name="Lipman D.J."/>
        </authorList>
    </citation>
    <scope>NUCLEOTIDE SEQUENCE</scope>
    <source>
        <strain evidence="3">13-1023</strain>
    </source>
</reference>
<name>A0A607K9M0_SALET</name>
<proteinExistence type="predicted"/>
<feature type="transmembrane region" description="Helical" evidence="2">
    <location>
        <begin position="37"/>
        <end position="61"/>
    </location>
</feature>
<keyword evidence="2" id="KW-1133">Transmembrane helix</keyword>
<comment type="caution">
    <text evidence="3">The sequence shown here is derived from an EMBL/GenBank/DDBJ whole genome shotgun (WGS) entry which is preliminary data.</text>
</comment>
<sequence length="149" mass="15974">MTTKSPETAPQTDDAASQPAPARKPLTQRDRRKRRCLLSLLLVAATLLCVNAAVTSLLMSWRMPTVVAFDMKGTVDQFTDQAGAQSLNEAQTTALTERFMQTLSAELQEYQRRHDALILVTPAVVSGAADITGDIQSAVAQKMAAGGGQ</sequence>
<keyword evidence="2" id="KW-0472">Membrane</keyword>
<feature type="compositionally biased region" description="Polar residues" evidence="1">
    <location>
        <begin position="1"/>
        <end position="15"/>
    </location>
</feature>
<dbReference type="NCBIfam" id="TIGR02744">
    <property type="entry name" value="TrbI_Ftype"/>
    <property type="match status" value="1"/>
</dbReference>
<reference evidence="3" key="2">
    <citation type="submission" date="2018-07" db="EMBL/GenBank/DDBJ databases">
        <authorList>
            <consortium name="NCBI Pathogen Detection Project"/>
        </authorList>
    </citation>
    <scope>NUCLEOTIDE SEQUENCE</scope>
    <source>
        <strain evidence="3">13-1023</strain>
    </source>
</reference>
<evidence type="ECO:0000256" key="2">
    <source>
        <dbReference type="SAM" id="Phobius"/>
    </source>
</evidence>
<gene>
    <name evidence="3" type="primary">trbI</name>
    <name evidence="3" type="ORF">G0D54_21030</name>
</gene>
<dbReference type="InterPro" id="IPR014115">
    <property type="entry name" value="TrbI_Ftype"/>
</dbReference>
<accession>A0A607K9M0</accession>
<feature type="region of interest" description="Disordered" evidence="1">
    <location>
        <begin position="1"/>
        <end position="29"/>
    </location>
</feature>
<keyword evidence="2" id="KW-0812">Transmembrane</keyword>
<evidence type="ECO:0000313" key="3">
    <source>
        <dbReference type="EMBL" id="HAC6867611.1"/>
    </source>
</evidence>
<organism evidence="3">
    <name type="scientific">Salmonella enterica subsp. enterica serovar Javiana</name>
    <dbReference type="NCBI Taxonomy" id="363569"/>
    <lineage>
        <taxon>Bacteria</taxon>
        <taxon>Pseudomonadati</taxon>
        <taxon>Pseudomonadota</taxon>
        <taxon>Gammaproteobacteria</taxon>
        <taxon>Enterobacterales</taxon>
        <taxon>Enterobacteriaceae</taxon>
        <taxon>Salmonella</taxon>
    </lineage>
</organism>
<dbReference type="AlphaFoldDB" id="A0A607K9M0"/>
<dbReference type="EMBL" id="DAAMJC010000016">
    <property type="protein sequence ID" value="HAC6867611.1"/>
    <property type="molecule type" value="Genomic_DNA"/>
</dbReference>